<dbReference type="GO" id="GO:0004499">
    <property type="term" value="F:N,N-dimethylaniline monooxygenase activity"/>
    <property type="evidence" value="ECO:0007669"/>
    <property type="project" value="InterPro"/>
</dbReference>
<dbReference type="SUPFAM" id="SSF51905">
    <property type="entry name" value="FAD/NAD(P)-binding domain"/>
    <property type="match status" value="1"/>
</dbReference>
<proteinExistence type="predicted"/>
<evidence type="ECO:0000256" key="2">
    <source>
        <dbReference type="ARBA" id="ARBA00022827"/>
    </source>
</evidence>
<dbReference type="Pfam" id="PF00743">
    <property type="entry name" value="FMO-like"/>
    <property type="match status" value="1"/>
</dbReference>
<dbReference type="EMBL" id="JARJCW010000127">
    <property type="protein sequence ID" value="KAJ7191867.1"/>
    <property type="molecule type" value="Genomic_DNA"/>
</dbReference>
<dbReference type="InterPro" id="IPR050982">
    <property type="entry name" value="Auxin_biosynth/cation_transpt"/>
</dbReference>
<organism evidence="4 5">
    <name type="scientific">Mycena pura</name>
    <dbReference type="NCBI Taxonomy" id="153505"/>
    <lineage>
        <taxon>Eukaryota</taxon>
        <taxon>Fungi</taxon>
        <taxon>Dikarya</taxon>
        <taxon>Basidiomycota</taxon>
        <taxon>Agaricomycotina</taxon>
        <taxon>Agaricomycetes</taxon>
        <taxon>Agaricomycetidae</taxon>
        <taxon>Agaricales</taxon>
        <taxon>Marasmiineae</taxon>
        <taxon>Mycenaceae</taxon>
        <taxon>Mycena</taxon>
    </lineage>
</organism>
<evidence type="ECO:0000256" key="3">
    <source>
        <dbReference type="ARBA" id="ARBA00023002"/>
    </source>
</evidence>
<evidence type="ECO:0000256" key="1">
    <source>
        <dbReference type="ARBA" id="ARBA00022630"/>
    </source>
</evidence>
<gene>
    <name evidence="4" type="ORF">GGX14DRAFT_480896</name>
</gene>
<dbReference type="Proteomes" id="UP001219525">
    <property type="component" value="Unassembled WGS sequence"/>
</dbReference>
<keyword evidence="3" id="KW-0560">Oxidoreductase</keyword>
<evidence type="ECO:0000313" key="5">
    <source>
        <dbReference type="Proteomes" id="UP001219525"/>
    </source>
</evidence>
<dbReference type="PANTHER" id="PTHR43539">
    <property type="entry name" value="FLAVIN-BINDING MONOOXYGENASE-LIKE PROTEIN (AFU_ORTHOLOGUE AFUA_4G09220)"/>
    <property type="match status" value="1"/>
</dbReference>
<protein>
    <submittedName>
        <fullName evidence="4">FAD/NAD(P)-binding domain-containing protein</fullName>
    </submittedName>
</protein>
<comment type="caution">
    <text evidence="4">The sequence shown here is derived from an EMBL/GenBank/DDBJ whole genome shotgun (WGS) entry which is preliminary data.</text>
</comment>
<dbReference type="InterPro" id="IPR020946">
    <property type="entry name" value="Flavin_mOase-like"/>
</dbReference>
<dbReference type="AlphaFoldDB" id="A0AAD6USG4"/>
<evidence type="ECO:0000313" key="4">
    <source>
        <dbReference type="EMBL" id="KAJ7191867.1"/>
    </source>
</evidence>
<dbReference type="Gene3D" id="3.50.50.60">
    <property type="entry name" value="FAD/NAD(P)-binding domain"/>
    <property type="match status" value="1"/>
</dbReference>
<dbReference type="GO" id="GO:0050661">
    <property type="term" value="F:NADP binding"/>
    <property type="evidence" value="ECO:0007669"/>
    <property type="project" value="InterPro"/>
</dbReference>
<reference evidence="4" key="1">
    <citation type="submission" date="2023-03" db="EMBL/GenBank/DDBJ databases">
        <title>Massive genome expansion in bonnet fungi (Mycena s.s.) driven by repeated elements and novel gene families across ecological guilds.</title>
        <authorList>
            <consortium name="Lawrence Berkeley National Laboratory"/>
            <person name="Harder C.B."/>
            <person name="Miyauchi S."/>
            <person name="Viragh M."/>
            <person name="Kuo A."/>
            <person name="Thoen E."/>
            <person name="Andreopoulos B."/>
            <person name="Lu D."/>
            <person name="Skrede I."/>
            <person name="Drula E."/>
            <person name="Henrissat B."/>
            <person name="Morin E."/>
            <person name="Kohler A."/>
            <person name="Barry K."/>
            <person name="LaButti K."/>
            <person name="Morin E."/>
            <person name="Salamov A."/>
            <person name="Lipzen A."/>
            <person name="Mereny Z."/>
            <person name="Hegedus B."/>
            <person name="Baldrian P."/>
            <person name="Stursova M."/>
            <person name="Weitz H."/>
            <person name="Taylor A."/>
            <person name="Grigoriev I.V."/>
            <person name="Nagy L.G."/>
            <person name="Martin F."/>
            <person name="Kauserud H."/>
        </authorList>
    </citation>
    <scope>NUCLEOTIDE SEQUENCE</scope>
    <source>
        <strain evidence="4">9144</strain>
    </source>
</reference>
<keyword evidence="5" id="KW-1185">Reference proteome</keyword>
<dbReference type="GO" id="GO:0050660">
    <property type="term" value="F:flavin adenine dinucleotide binding"/>
    <property type="evidence" value="ECO:0007669"/>
    <property type="project" value="InterPro"/>
</dbReference>
<name>A0AAD6USG4_9AGAR</name>
<dbReference type="PANTHER" id="PTHR43539:SF68">
    <property type="entry name" value="FLAVIN-BINDING MONOOXYGENASE-LIKE PROTEIN (AFU_ORTHOLOGUE AFUA_4G09220)"/>
    <property type="match status" value="1"/>
</dbReference>
<accession>A0AAD6USG4</accession>
<dbReference type="InterPro" id="IPR036188">
    <property type="entry name" value="FAD/NAD-bd_sf"/>
</dbReference>
<sequence length="500" mass="54784">MRDDDSDVPLTGARDVLAPTWDLRSLHGAAAIRTSLVERLAAGGVANIAIAPRAPPPALQRPAPDIAWISAMPVFDFETRVGLCSRIVRLVPASDAGVWKAHCVYTNLEGLKGHPERIGALRNPSPNHGKWASERAASLAFEDADPVVLYLGVCTLVVEKNAIGDNWRNRYEALCLHDPVRAFPPTWPVYTPAHKLANWLEHYAEALELDVWTRSKVQNAQKNRSGAWDVTVDRRAGASRVLRVRHLIFATGSTFEGQMLHSAWHKLRAADHEGKKVVVIGTGTSAHDIAADYCEHGVGAHHHVVHCFLISRPRQRGSTYGGPATDVADRMNPRFMAIELYRRIVKVVAFKLNLGVMDAGVVISTWHRGGGYYTGVCPCVAGTLGRVHFSRVTARLRRFIETGLKFEDGSELSADAVVCATAYRVRHATLGDMRSIVRKVCGDAVADACKRLFGLDAEGKVHLALRELGLFSQLCRGFNGQAEIKAMVEGLFGERYCAEA</sequence>
<keyword evidence="1" id="KW-0285">Flavoprotein</keyword>
<keyword evidence="2" id="KW-0274">FAD</keyword>